<dbReference type="AlphaFoldDB" id="A0AAJ1WKA0"/>
<keyword evidence="2" id="KW-1185">Reference proteome</keyword>
<name>A0AAJ1WKA0_9BACI</name>
<organism evidence="1 2">
    <name type="scientific">Oikeobacillus pervagus</name>
    <dbReference type="NCBI Taxonomy" id="1325931"/>
    <lineage>
        <taxon>Bacteria</taxon>
        <taxon>Bacillati</taxon>
        <taxon>Bacillota</taxon>
        <taxon>Bacilli</taxon>
        <taxon>Bacillales</taxon>
        <taxon>Bacillaceae</taxon>
        <taxon>Oikeobacillus</taxon>
    </lineage>
</organism>
<reference evidence="1" key="1">
    <citation type="submission" date="2023-07" db="EMBL/GenBank/DDBJ databases">
        <title>Genomic Encyclopedia of Type Strains, Phase IV (KMG-IV): sequencing the most valuable type-strain genomes for metagenomic binning, comparative biology and taxonomic classification.</title>
        <authorList>
            <person name="Goeker M."/>
        </authorList>
    </citation>
    <scope>NUCLEOTIDE SEQUENCE</scope>
    <source>
        <strain evidence="1">DSM 23947</strain>
    </source>
</reference>
<protein>
    <submittedName>
        <fullName evidence="1">Uncharacterized protein</fullName>
    </submittedName>
</protein>
<accession>A0AAJ1WKA0</accession>
<gene>
    <name evidence="1" type="ORF">J2S13_002831</name>
</gene>
<evidence type="ECO:0000313" key="1">
    <source>
        <dbReference type="EMBL" id="MDQ0216373.1"/>
    </source>
</evidence>
<proteinExistence type="predicted"/>
<sequence>MMIMEIVEQLVANPNIQEWSQSSTQLLKEFTSSEVNVILNTFTSLDTNPMLAVPDSWK</sequence>
<dbReference type="EMBL" id="JAUSUC010000046">
    <property type="protein sequence ID" value="MDQ0216373.1"/>
    <property type="molecule type" value="Genomic_DNA"/>
</dbReference>
<evidence type="ECO:0000313" key="2">
    <source>
        <dbReference type="Proteomes" id="UP001237207"/>
    </source>
</evidence>
<dbReference type="Proteomes" id="UP001237207">
    <property type="component" value="Unassembled WGS sequence"/>
</dbReference>
<comment type="caution">
    <text evidence="1">The sequence shown here is derived from an EMBL/GenBank/DDBJ whole genome shotgun (WGS) entry which is preliminary data.</text>
</comment>